<dbReference type="EC" id="2.3.1.-" evidence="2"/>
<proteinExistence type="predicted"/>
<dbReference type="InterPro" id="IPR011004">
    <property type="entry name" value="Trimer_LpxA-like_sf"/>
</dbReference>
<organism evidence="1 3">
    <name type="scientific">Leclercia adecarboxylata</name>
    <dbReference type="NCBI Taxonomy" id="83655"/>
    <lineage>
        <taxon>Bacteria</taxon>
        <taxon>Pseudomonadati</taxon>
        <taxon>Pseudomonadota</taxon>
        <taxon>Gammaproteobacteria</taxon>
        <taxon>Enterobacterales</taxon>
        <taxon>Enterobacteriaceae</taxon>
        <taxon>Leclercia</taxon>
    </lineage>
</organism>
<dbReference type="EMBL" id="JAYMCU010000070">
    <property type="protein sequence ID" value="MEC3938871.1"/>
    <property type="molecule type" value="Genomic_DNA"/>
</dbReference>
<keyword evidence="4" id="KW-1185">Reference proteome</keyword>
<keyword evidence="2" id="KW-0808">Transferase</keyword>
<evidence type="ECO:0000313" key="2">
    <source>
        <dbReference type="EMBL" id="MEC3938871.1"/>
    </source>
</evidence>
<name>A0A9X4BF75_9ENTR</name>
<evidence type="ECO:0000313" key="4">
    <source>
        <dbReference type="Proteomes" id="UP001357437"/>
    </source>
</evidence>
<dbReference type="SUPFAM" id="SSF51161">
    <property type="entry name" value="Trimeric LpxA-like enzymes"/>
    <property type="match status" value="1"/>
</dbReference>
<dbReference type="InterPro" id="IPR051159">
    <property type="entry name" value="Hexapeptide_acetyltransf"/>
</dbReference>
<dbReference type="Proteomes" id="UP001149314">
    <property type="component" value="Unassembled WGS sequence"/>
</dbReference>
<dbReference type="Gene3D" id="2.160.10.10">
    <property type="entry name" value="Hexapeptide repeat proteins"/>
    <property type="match status" value="1"/>
</dbReference>
<dbReference type="PANTHER" id="PTHR23416:SF78">
    <property type="entry name" value="LIPOPOLYSACCHARIDE BIOSYNTHESIS O-ACETYL TRANSFERASE WBBJ-RELATED"/>
    <property type="match status" value="1"/>
</dbReference>
<sequence length="248" mass="28078">MNNDIAEFNNKIKTASISQLDQVFIYNQENIDFRTVKILGTQKRNYIIVEQGIILKNSIIDFRSENSIVYIKSDGVRANFLLGYGSCIYIDESTSFTNTANILASEGYDIYIGKDCMFAENINITNSDGHPIFDNSGMRVNEGGDIIIGNHVWIGRNTDILKNTTLDSGCIIGSRSVVTKNIPYASIAVGAPAQIKKRDVLFSKETTVRHEHVLFNEVKAYYPRKLMNNEKIFLLYIKDFIYKNNGIF</sequence>
<gene>
    <name evidence="1" type="ORF">OEZ79_16725</name>
    <name evidence="2" type="ORF">VOF76_22240</name>
</gene>
<evidence type="ECO:0000313" key="3">
    <source>
        <dbReference type="Proteomes" id="UP001149314"/>
    </source>
</evidence>
<reference evidence="1" key="1">
    <citation type="journal article" date="2023" name="Genes Genomics">
        <title>Genomic insights of Leclercia adecarboxylata strains linked to an outbreak in public hospitals in Mexico.</title>
        <authorList>
            <person name="Barrios-Villa E."/>
            <person name="Pacheco-Flores B."/>
            <person name="Lozano-Zarain P."/>
            <person name="Del Campo-Ortega R."/>
            <person name="de Jesus Ascencio-Montiel I."/>
            <person name="Gonzalez-Leon M."/>
            <person name="Camorlinga-Ponce M."/>
            <person name="Gaytan Cervantes F.J."/>
            <person name="Gonzalez Torres C."/>
            <person name="Aguilar E."/>
            <person name="Gonzalez Ibarra J."/>
            <person name="Torres Lopez F.J."/>
            <person name="Rosas-Vargas H."/>
            <person name="Gonzalez-Bonilla C.R."/>
            <person name="Del Carmen Rocha-Gracia R."/>
        </authorList>
    </citation>
    <scope>NUCLEOTIDE SEQUENCE</scope>
    <source>
        <strain evidence="1">Lac40</strain>
    </source>
</reference>
<dbReference type="GO" id="GO:0016746">
    <property type="term" value="F:acyltransferase activity"/>
    <property type="evidence" value="ECO:0007669"/>
    <property type="project" value="UniProtKB-KW"/>
</dbReference>
<dbReference type="PANTHER" id="PTHR23416">
    <property type="entry name" value="SIALIC ACID SYNTHASE-RELATED"/>
    <property type="match status" value="1"/>
</dbReference>
<dbReference type="Proteomes" id="UP001357437">
    <property type="component" value="Unassembled WGS sequence"/>
</dbReference>
<dbReference type="RefSeq" id="WP_191153170.1">
    <property type="nucleotide sequence ID" value="NZ_CP060824.1"/>
</dbReference>
<dbReference type="InterPro" id="IPR001451">
    <property type="entry name" value="Hexapep"/>
</dbReference>
<keyword evidence="1" id="KW-0012">Acyltransferase</keyword>
<reference evidence="2 4" key="2">
    <citation type="submission" date="2024-01" db="EMBL/GenBank/DDBJ databases">
        <title>Comparative Genomics of Leclercia adecarboxylata Strains Isolated from Several Sources.</title>
        <authorList>
            <person name="Yescas-Zazueta V."/>
            <person name="Balbuena-Alonso M.G."/>
            <person name="Valencia D."/>
            <person name="Mendez-Pfeiffer P.A."/>
            <person name="Ballesteros-Monrreal M.G."/>
            <person name="Rocha-Gracia R.D.C."/>
            <person name="Barrios-Villa E."/>
        </authorList>
    </citation>
    <scope>NUCLEOTIDE SEQUENCE [LARGE SCALE GENOMIC DNA]</scope>
    <source>
        <strain evidence="2 4">33MEM</strain>
    </source>
</reference>
<protein>
    <submittedName>
        <fullName evidence="1">Acyltransferase</fullName>
        <ecNumber evidence="2">2.3.1.-</ecNumber>
    </submittedName>
</protein>
<dbReference type="AlphaFoldDB" id="A0A9X4BF75"/>
<evidence type="ECO:0000313" key="1">
    <source>
        <dbReference type="EMBL" id="MDC6639880.1"/>
    </source>
</evidence>
<dbReference type="Pfam" id="PF00132">
    <property type="entry name" value="Hexapep"/>
    <property type="match status" value="1"/>
</dbReference>
<accession>A0A9X4BF75</accession>
<dbReference type="CDD" id="cd04647">
    <property type="entry name" value="LbH_MAT_like"/>
    <property type="match status" value="1"/>
</dbReference>
<dbReference type="EMBL" id="JAOURS010000019">
    <property type="protein sequence ID" value="MDC6639880.1"/>
    <property type="molecule type" value="Genomic_DNA"/>
</dbReference>
<comment type="caution">
    <text evidence="1">The sequence shown here is derived from an EMBL/GenBank/DDBJ whole genome shotgun (WGS) entry which is preliminary data.</text>
</comment>